<protein>
    <submittedName>
        <fullName evidence="1">Uncharacterized protein</fullName>
    </submittedName>
</protein>
<name>A0A392SB63_9FABA</name>
<dbReference type="AlphaFoldDB" id="A0A392SB63"/>
<sequence length="65" mass="7392">MTPQYLDKCSHVLKDIMELGTEENLTIGRSQAEPESVHILTKKEWKPKNEAVETIPKNNEVCLIA</sequence>
<proteinExistence type="predicted"/>
<evidence type="ECO:0000313" key="1">
    <source>
        <dbReference type="EMBL" id="MCI45200.1"/>
    </source>
</evidence>
<reference evidence="1 2" key="1">
    <citation type="journal article" date="2018" name="Front. Plant Sci.">
        <title>Red Clover (Trifolium pratense) and Zigzag Clover (T. medium) - A Picture of Genomic Similarities and Differences.</title>
        <authorList>
            <person name="Dluhosova J."/>
            <person name="Istvanek J."/>
            <person name="Nedelnik J."/>
            <person name="Repkova J."/>
        </authorList>
    </citation>
    <scope>NUCLEOTIDE SEQUENCE [LARGE SCALE GENOMIC DNA]</scope>
    <source>
        <strain evidence="2">cv. 10/8</strain>
        <tissue evidence="1">Leaf</tissue>
    </source>
</reference>
<keyword evidence="2" id="KW-1185">Reference proteome</keyword>
<dbReference type="Proteomes" id="UP000265520">
    <property type="component" value="Unassembled WGS sequence"/>
</dbReference>
<dbReference type="EMBL" id="LXQA010340722">
    <property type="protein sequence ID" value="MCI45200.1"/>
    <property type="molecule type" value="Genomic_DNA"/>
</dbReference>
<organism evidence="1 2">
    <name type="scientific">Trifolium medium</name>
    <dbReference type="NCBI Taxonomy" id="97028"/>
    <lineage>
        <taxon>Eukaryota</taxon>
        <taxon>Viridiplantae</taxon>
        <taxon>Streptophyta</taxon>
        <taxon>Embryophyta</taxon>
        <taxon>Tracheophyta</taxon>
        <taxon>Spermatophyta</taxon>
        <taxon>Magnoliopsida</taxon>
        <taxon>eudicotyledons</taxon>
        <taxon>Gunneridae</taxon>
        <taxon>Pentapetalae</taxon>
        <taxon>rosids</taxon>
        <taxon>fabids</taxon>
        <taxon>Fabales</taxon>
        <taxon>Fabaceae</taxon>
        <taxon>Papilionoideae</taxon>
        <taxon>50 kb inversion clade</taxon>
        <taxon>NPAAA clade</taxon>
        <taxon>Hologalegina</taxon>
        <taxon>IRL clade</taxon>
        <taxon>Trifolieae</taxon>
        <taxon>Trifolium</taxon>
    </lineage>
</organism>
<feature type="non-terminal residue" evidence="1">
    <location>
        <position position="65"/>
    </location>
</feature>
<accession>A0A392SB63</accession>
<comment type="caution">
    <text evidence="1">The sequence shown here is derived from an EMBL/GenBank/DDBJ whole genome shotgun (WGS) entry which is preliminary data.</text>
</comment>
<evidence type="ECO:0000313" key="2">
    <source>
        <dbReference type="Proteomes" id="UP000265520"/>
    </source>
</evidence>